<evidence type="ECO:0000256" key="1">
    <source>
        <dbReference type="SAM" id="MobiDB-lite"/>
    </source>
</evidence>
<protein>
    <submittedName>
        <fullName evidence="2">Uncharacterized protein</fullName>
    </submittedName>
</protein>
<keyword evidence="3" id="KW-1185">Reference proteome</keyword>
<evidence type="ECO:0000313" key="3">
    <source>
        <dbReference type="Proteomes" id="UP001054837"/>
    </source>
</evidence>
<reference evidence="2 3" key="1">
    <citation type="submission" date="2021-06" db="EMBL/GenBank/DDBJ databases">
        <title>Caerostris darwini draft genome.</title>
        <authorList>
            <person name="Kono N."/>
            <person name="Arakawa K."/>
        </authorList>
    </citation>
    <scope>NUCLEOTIDE SEQUENCE [LARGE SCALE GENOMIC DNA]</scope>
</reference>
<comment type="caution">
    <text evidence="2">The sequence shown here is derived from an EMBL/GenBank/DDBJ whole genome shotgun (WGS) entry which is preliminary data.</text>
</comment>
<organism evidence="2 3">
    <name type="scientific">Caerostris darwini</name>
    <dbReference type="NCBI Taxonomy" id="1538125"/>
    <lineage>
        <taxon>Eukaryota</taxon>
        <taxon>Metazoa</taxon>
        <taxon>Ecdysozoa</taxon>
        <taxon>Arthropoda</taxon>
        <taxon>Chelicerata</taxon>
        <taxon>Arachnida</taxon>
        <taxon>Araneae</taxon>
        <taxon>Araneomorphae</taxon>
        <taxon>Entelegynae</taxon>
        <taxon>Araneoidea</taxon>
        <taxon>Araneidae</taxon>
        <taxon>Caerostris</taxon>
    </lineage>
</organism>
<proteinExistence type="predicted"/>
<dbReference type="AlphaFoldDB" id="A0AAV4PAF9"/>
<gene>
    <name evidence="2" type="ORF">CDAR_595251</name>
</gene>
<dbReference type="EMBL" id="BPLQ01002442">
    <property type="protein sequence ID" value="GIX92990.1"/>
    <property type="molecule type" value="Genomic_DNA"/>
</dbReference>
<dbReference type="Proteomes" id="UP001054837">
    <property type="component" value="Unassembled WGS sequence"/>
</dbReference>
<name>A0AAV4PAF9_9ARAC</name>
<feature type="region of interest" description="Disordered" evidence="1">
    <location>
        <begin position="34"/>
        <end position="61"/>
    </location>
</feature>
<accession>A0AAV4PAF9</accession>
<evidence type="ECO:0000313" key="2">
    <source>
        <dbReference type="EMBL" id="GIX92990.1"/>
    </source>
</evidence>
<sequence length="95" mass="10740">MLLVDYLSWEDGFLIFPDEGAVFKIQTEALSSVPFLPRSNPSEHKDQHPNSNNRLRNPPFAQQKHSPVFTQVITEAICAEQIRPIGRRNGGVQVI</sequence>